<dbReference type="InterPro" id="IPR015422">
    <property type="entry name" value="PyrdxlP-dep_Trfase_small"/>
</dbReference>
<sequence length="483" mass="53772">MKQQILDLEKIAIQLAPNPNQRAEWTGKVTQFAFEFIDQLPESKAFHVDINVGDKLNNPIQSTESITEILDHLSSDVLSLGLNPASGGHLGYIPGGGIYGGALGDFLAAVTNQYAGIFYGGPGAVKMENELIRWMCHLMGYPAGSLGNLTSGGSIANLIALVTAREARQITCIQIPKQCIYLTSQVHHCVHKAIRISGMSEALIRLIPMDESYKMSCQALEEQIKLDMKAGFTPFLVVASAGTTDTGAVDPLNEIADLADQYNIWYHVDAAYGGFFIMSELKSHDNKSMKDLFKGIERSDSIAIDPHKGLFLSYGLGAVLIKDVASQYKAHYYKAAYMQDTLTSQEELSPADLSPELTKHFRGLRLWVPLKLHGIEPFKACLDEKLLLCRYFYQKVQELGFLVGPYPDLSVCIYRYIQPNEDPSKTNQKIVEYVLKDGRLFVSSTTIDGVFWIRIAILSFRTHLREIDMYLQILKDALFKVVA</sequence>
<evidence type="ECO:0000256" key="1">
    <source>
        <dbReference type="ARBA" id="ARBA00001933"/>
    </source>
</evidence>
<proteinExistence type="inferred from homology"/>
<evidence type="ECO:0000313" key="8">
    <source>
        <dbReference type="EMBL" id="MBK9718665.1"/>
    </source>
</evidence>
<evidence type="ECO:0000256" key="3">
    <source>
        <dbReference type="ARBA" id="ARBA00022793"/>
    </source>
</evidence>
<dbReference type="InterPro" id="IPR002129">
    <property type="entry name" value="PyrdxlP-dep_de-COase"/>
</dbReference>
<reference evidence="8 9" key="1">
    <citation type="submission" date="2020-10" db="EMBL/GenBank/DDBJ databases">
        <title>Connecting structure to function with the recovery of over 1000 high-quality activated sludge metagenome-assembled genomes encoding full-length rRNA genes using long-read sequencing.</title>
        <authorList>
            <person name="Singleton C.M."/>
            <person name="Petriglieri F."/>
            <person name="Kristensen J.M."/>
            <person name="Kirkegaard R.H."/>
            <person name="Michaelsen T.Y."/>
            <person name="Andersen M.H."/>
            <person name="Karst S.M."/>
            <person name="Dueholm M.S."/>
            <person name="Nielsen P.H."/>
            <person name="Albertsen M."/>
        </authorList>
    </citation>
    <scope>NUCLEOTIDE SEQUENCE [LARGE SCALE GENOMIC DNA]</scope>
    <source>
        <strain evidence="8">Ribe_18-Q3-R11-54_BAT3C.373</strain>
    </source>
</reference>
<comment type="similarity">
    <text evidence="2 7">Belongs to the group II decarboxylase family.</text>
</comment>
<dbReference type="PANTHER" id="PTHR11999:SF70">
    <property type="entry name" value="MIP05841P"/>
    <property type="match status" value="1"/>
</dbReference>
<dbReference type="Gene3D" id="3.40.640.10">
    <property type="entry name" value="Type I PLP-dependent aspartate aminotransferase-like (Major domain)"/>
    <property type="match status" value="1"/>
</dbReference>
<dbReference type="GO" id="GO:0019752">
    <property type="term" value="P:carboxylic acid metabolic process"/>
    <property type="evidence" value="ECO:0007669"/>
    <property type="project" value="InterPro"/>
</dbReference>
<dbReference type="Pfam" id="PF00282">
    <property type="entry name" value="Pyridoxal_deC"/>
    <property type="match status" value="1"/>
</dbReference>
<dbReference type="GO" id="GO:0005737">
    <property type="term" value="C:cytoplasm"/>
    <property type="evidence" value="ECO:0007669"/>
    <property type="project" value="TreeGrafter"/>
</dbReference>
<keyword evidence="3" id="KW-0210">Decarboxylase</keyword>
<dbReference type="Gene3D" id="3.90.1150.10">
    <property type="entry name" value="Aspartate Aminotransferase, domain 1"/>
    <property type="match status" value="1"/>
</dbReference>
<name>A0A9D7S9W1_9BACT</name>
<evidence type="ECO:0000313" key="9">
    <source>
        <dbReference type="Proteomes" id="UP000808349"/>
    </source>
</evidence>
<feature type="modified residue" description="N6-(pyridoxal phosphate)lysine" evidence="6">
    <location>
        <position position="308"/>
    </location>
</feature>
<dbReference type="Proteomes" id="UP000808349">
    <property type="component" value="Unassembled WGS sequence"/>
</dbReference>
<dbReference type="InterPro" id="IPR010977">
    <property type="entry name" value="Aromatic_deC"/>
</dbReference>
<comment type="caution">
    <text evidence="8">The sequence shown here is derived from an EMBL/GenBank/DDBJ whole genome shotgun (WGS) entry which is preliminary data.</text>
</comment>
<dbReference type="PANTHER" id="PTHR11999">
    <property type="entry name" value="GROUP II PYRIDOXAL-5-PHOSPHATE DECARBOXYLASE"/>
    <property type="match status" value="1"/>
</dbReference>
<keyword evidence="4 6" id="KW-0663">Pyridoxal phosphate</keyword>
<evidence type="ECO:0000256" key="2">
    <source>
        <dbReference type="ARBA" id="ARBA00009533"/>
    </source>
</evidence>
<evidence type="ECO:0000256" key="4">
    <source>
        <dbReference type="ARBA" id="ARBA00022898"/>
    </source>
</evidence>
<keyword evidence="8" id="KW-0808">Transferase</keyword>
<dbReference type="InterPro" id="IPR015421">
    <property type="entry name" value="PyrdxlP-dep_Trfase_major"/>
</dbReference>
<comment type="cofactor">
    <cofactor evidence="1 6 7">
        <name>pyridoxal 5'-phosphate</name>
        <dbReference type="ChEBI" id="CHEBI:597326"/>
    </cofactor>
</comment>
<evidence type="ECO:0000256" key="5">
    <source>
        <dbReference type="ARBA" id="ARBA00023239"/>
    </source>
</evidence>
<dbReference type="InterPro" id="IPR015424">
    <property type="entry name" value="PyrdxlP-dep_Trfase"/>
</dbReference>
<dbReference type="GO" id="GO:0030170">
    <property type="term" value="F:pyridoxal phosphate binding"/>
    <property type="evidence" value="ECO:0007669"/>
    <property type="project" value="InterPro"/>
</dbReference>
<dbReference type="GO" id="GO:0016831">
    <property type="term" value="F:carboxy-lyase activity"/>
    <property type="evidence" value="ECO:0007669"/>
    <property type="project" value="UniProtKB-KW"/>
</dbReference>
<keyword evidence="8" id="KW-0032">Aminotransferase</keyword>
<gene>
    <name evidence="8" type="ORF">IPO85_14360</name>
</gene>
<evidence type="ECO:0000256" key="6">
    <source>
        <dbReference type="PIRSR" id="PIRSR602129-50"/>
    </source>
</evidence>
<accession>A0A9D7S9W1</accession>
<dbReference type="AlphaFoldDB" id="A0A9D7S9W1"/>
<dbReference type="GO" id="GO:0008483">
    <property type="term" value="F:transaminase activity"/>
    <property type="evidence" value="ECO:0007669"/>
    <property type="project" value="UniProtKB-KW"/>
</dbReference>
<protein>
    <submittedName>
        <fullName evidence="8">Aminotransferase class V-fold PLP-dependent enzyme</fullName>
    </submittedName>
</protein>
<evidence type="ECO:0000256" key="7">
    <source>
        <dbReference type="RuleBase" id="RU000382"/>
    </source>
</evidence>
<dbReference type="SUPFAM" id="SSF53383">
    <property type="entry name" value="PLP-dependent transferases"/>
    <property type="match status" value="1"/>
</dbReference>
<organism evidence="8 9">
    <name type="scientific">Candidatus Defluviibacterium haderslevense</name>
    <dbReference type="NCBI Taxonomy" id="2981993"/>
    <lineage>
        <taxon>Bacteria</taxon>
        <taxon>Pseudomonadati</taxon>
        <taxon>Bacteroidota</taxon>
        <taxon>Saprospiria</taxon>
        <taxon>Saprospirales</taxon>
        <taxon>Saprospiraceae</taxon>
        <taxon>Candidatus Defluviibacterium</taxon>
    </lineage>
</organism>
<keyword evidence="5 7" id="KW-0456">Lyase</keyword>
<dbReference type="EMBL" id="JADKFW010000012">
    <property type="protein sequence ID" value="MBK9718665.1"/>
    <property type="molecule type" value="Genomic_DNA"/>
</dbReference>